<dbReference type="Pfam" id="PF00440">
    <property type="entry name" value="TetR_N"/>
    <property type="match status" value="1"/>
</dbReference>
<accession>A0ABY8WVX9</accession>
<proteinExistence type="predicted"/>
<dbReference type="PANTHER" id="PTHR43479">
    <property type="entry name" value="ACREF/ENVCD OPERON REPRESSOR-RELATED"/>
    <property type="match status" value="1"/>
</dbReference>
<dbReference type="PRINTS" id="PR00455">
    <property type="entry name" value="HTHTETR"/>
</dbReference>
<dbReference type="EMBL" id="CP124550">
    <property type="protein sequence ID" value="WIO46433.1"/>
    <property type="molecule type" value="Genomic_DNA"/>
</dbReference>
<evidence type="ECO:0000313" key="5">
    <source>
        <dbReference type="Proteomes" id="UP001177295"/>
    </source>
</evidence>
<organism evidence="4 5">
    <name type="scientific">Candidatus Southlakia epibionticum</name>
    <dbReference type="NCBI Taxonomy" id="3043284"/>
    <lineage>
        <taxon>Bacteria</taxon>
        <taxon>Candidatus Saccharimonadota</taxon>
        <taxon>Candidatus Saccharimonadia</taxon>
        <taxon>Candidatus Saccharimonadales</taxon>
        <taxon>Candidatus Saccharimonadaceae</taxon>
        <taxon>Candidatus Southlakia</taxon>
    </lineage>
</organism>
<dbReference type="Gene3D" id="1.10.357.10">
    <property type="entry name" value="Tetracycline Repressor, domain 2"/>
    <property type="match status" value="1"/>
</dbReference>
<dbReference type="RefSeq" id="WP_376753961.1">
    <property type="nucleotide sequence ID" value="NZ_CP124550.1"/>
</dbReference>
<reference evidence="4 5" key="1">
    <citation type="journal article" date="2023" name="Cell">
        <title>Genetic manipulation of Patescibacteria provides mechanistic insights into microbial dark matter and the epibiotic lifestyle.</title>
        <authorList>
            <person name="Wang Y."/>
            <person name="Gallagher L.A."/>
            <person name="Andrade P.A."/>
            <person name="Liu A."/>
            <person name="Humphreys I.R."/>
            <person name="Turkarslan S."/>
            <person name="Cutler K.J."/>
            <person name="Arrieta-Ortiz M.L."/>
            <person name="Li Y."/>
            <person name="Radey M.C."/>
            <person name="McLean J.S."/>
            <person name="Cong Q."/>
            <person name="Baker D."/>
            <person name="Baliga N.S."/>
            <person name="Peterson S.B."/>
            <person name="Mougous J.D."/>
        </authorList>
    </citation>
    <scope>NUCLEOTIDE SEQUENCE [LARGE SCALE GENOMIC DNA]</scope>
    <source>
        <strain evidence="4 5">ML1</strain>
    </source>
</reference>
<evidence type="ECO:0000256" key="1">
    <source>
        <dbReference type="ARBA" id="ARBA00023125"/>
    </source>
</evidence>
<evidence type="ECO:0000256" key="2">
    <source>
        <dbReference type="PROSITE-ProRule" id="PRU00335"/>
    </source>
</evidence>
<keyword evidence="1 2" id="KW-0238">DNA-binding</keyword>
<dbReference type="InterPro" id="IPR050624">
    <property type="entry name" value="HTH-type_Tx_Regulator"/>
</dbReference>
<feature type="domain" description="HTH tetR-type" evidence="3">
    <location>
        <begin position="8"/>
        <end position="68"/>
    </location>
</feature>
<sequence length="217" mass="24603">MPRKNDPKGTVEKIVAVSSELFAQKGYEKTSMQDIVDALGMSKGAIFHHFKSKEEIFRAVIDKQSEYIKRQLQIWIEEMEGFTAREKLIGILNRNLHDFQAHALDSVLTAQAQSSQFVLSSIQESMNKAAPVIADIMREGQADGTITTDFPDECAELLLLLINMWCDPAVFTCDISRLTMRFRCLQRLMANMGVDVISDELLSECIELVHKLYNKRG</sequence>
<evidence type="ECO:0000259" key="3">
    <source>
        <dbReference type="PROSITE" id="PS50977"/>
    </source>
</evidence>
<dbReference type="PROSITE" id="PS50977">
    <property type="entry name" value="HTH_TETR_2"/>
    <property type="match status" value="1"/>
</dbReference>
<gene>
    <name evidence="4" type="ORF">SEML1_0837</name>
</gene>
<keyword evidence="5" id="KW-1185">Reference proteome</keyword>
<dbReference type="InterPro" id="IPR001647">
    <property type="entry name" value="HTH_TetR"/>
</dbReference>
<protein>
    <submittedName>
        <fullName evidence="4">TetR/AcrR family transcriptional regulator</fullName>
    </submittedName>
</protein>
<dbReference type="PANTHER" id="PTHR43479:SF11">
    <property type="entry name" value="ACREF_ENVCD OPERON REPRESSOR-RELATED"/>
    <property type="match status" value="1"/>
</dbReference>
<feature type="DNA-binding region" description="H-T-H motif" evidence="2">
    <location>
        <begin position="31"/>
        <end position="50"/>
    </location>
</feature>
<dbReference type="Proteomes" id="UP001177295">
    <property type="component" value="Chromosome"/>
</dbReference>
<dbReference type="InterPro" id="IPR009057">
    <property type="entry name" value="Homeodomain-like_sf"/>
</dbReference>
<dbReference type="SUPFAM" id="SSF46689">
    <property type="entry name" value="Homeodomain-like"/>
    <property type="match status" value="1"/>
</dbReference>
<name>A0ABY8WVX9_9BACT</name>
<evidence type="ECO:0000313" key="4">
    <source>
        <dbReference type="EMBL" id="WIO46433.1"/>
    </source>
</evidence>